<accession>A0A9P3LJV6</accession>
<keyword evidence="3" id="KW-1185">Reference proteome</keyword>
<organism evidence="2 3">
    <name type="scientific">Phanerochaete sordida</name>
    <dbReference type="NCBI Taxonomy" id="48140"/>
    <lineage>
        <taxon>Eukaryota</taxon>
        <taxon>Fungi</taxon>
        <taxon>Dikarya</taxon>
        <taxon>Basidiomycota</taxon>
        <taxon>Agaricomycotina</taxon>
        <taxon>Agaricomycetes</taxon>
        <taxon>Polyporales</taxon>
        <taxon>Phanerochaetaceae</taxon>
        <taxon>Phanerochaete</taxon>
    </lineage>
</organism>
<dbReference type="EMBL" id="BPQB01000061">
    <property type="protein sequence ID" value="GJE96597.1"/>
    <property type="molecule type" value="Genomic_DNA"/>
</dbReference>
<dbReference type="AlphaFoldDB" id="A0A9P3LJV6"/>
<evidence type="ECO:0000313" key="2">
    <source>
        <dbReference type="EMBL" id="GJE96597.1"/>
    </source>
</evidence>
<reference evidence="2 3" key="1">
    <citation type="submission" date="2021-08" db="EMBL/GenBank/DDBJ databases">
        <title>Draft Genome Sequence of Phanerochaete sordida strain YK-624.</title>
        <authorList>
            <person name="Mori T."/>
            <person name="Dohra H."/>
            <person name="Suzuki T."/>
            <person name="Kawagishi H."/>
            <person name="Hirai H."/>
        </authorList>
    </citation>
    <scope>NUCLEOTIDE SEQUENCE [LARGE SCALE GENOMIC DNA]</scope>
    <source>
        <strain evidence="2 3">YK-624</strain>
    </source>
</reference>
<proteinExistence type="predicted"/>
<sequence>MQGGLPPTGRARPSREIRRASRQLRFPEAAAEAVSPRPHAQPALLFAATPLPDGPSVDGDGRAFAGRRTRLQLQCVVLRRLACGGASHSPGVV</sequence>
<feature type="region of interest" description="Disordered" evidence="1">
    <location>
        <begin position="1"/>
        <end position="23"/>
    </location>
</feature>
<name>A0A9P3LJV6_9APHY</name>
<protein>
    <submittedName>
        <fullName evidence="2">Uncharacterized protein</fullName>
    </submittedName>
</protein>
<evidence type="ECO:0000313" key="3">
    <source>
        <dbReference type="Proteomes" id="UP000703269"/>
    </source>
</evidence>
<evidence type="ECO:0000256" key="1">
    <source>
        <dbReference type="SAM" id="MobiDB-lite"/>
    </source>
</evidence>
<dbReference type="Proteomes" id="UP000703269">
    <property type="component" value="Unassembled WGS sequence"/>
</dbReference>
<gene>
    <name evidence="2" type="ORF">PsYK624_127960</name>
</gene>
<comment type="caution">
    <text evidence="2">The sequence shown here is derived from an EMBL/GenBank/DDBJ whole genome shotgun (WGS) entry which is preliminary data.</text>
</comment>